<dbReference type="Pfam" id="PF02684">
    <property type="entry name" value="LpxB"/>
    <property type="match status" value="1"/>
</dbReference>
<name>A0A7L4USE9_BALHA</name>
<proteinExistence type="predicted"/>
<evidence type="ECO:0000256" key="1">
    <source>
        <dbReference type="ARBA" id="ARBA00002056"/>
    </source>
</evidence>
<dbReference type="GO" id="GO:0008915">
    <property type="term" value="F:lipid-A-disaccharide synthase activity"/>
    <property type="evidence" value="ECO:0007669"/>
    <property type="project" value="UniProtKB-UniRule"/>
</dbReference>
<organism evidence="11 12">
    <name type="scientific">Balneicella halophila</name>
    <dbReference type="NCBI Taxonomy" id="1537566"/>
    <lineage>
        <taxon>Bacteria</taxon>
        <taxon>Pseudomonadati</taxon>
        <taxon>Bacteroidota</taxon>
        <taxon>Bacteroidia</taxon>
        <taxon>Bacteroidales</taxon>
        <taxon>Balneicellaceae</taxon>
        <taxon>Balneicella</taxon>
    </lineage>
</organism>
<evidence type="ECO:0000256" key="7">
    <source>
        <dbReference type="ARBA" id="ARBA00022679"/>
    </source>
</evidence>
<evidence type="ECO:0000256" key="2">
    <source>
        <dbReference type="ARBA" id="ARBA00012687"/>
    </source>
</evidence>
<reference evidence="11 12" key="1">
    <citation type="submission" date="2018-05" db="EMBL/GenBank/DDBJ databases">
        <title>Genomic Encyclopedia of Type Strains, Phase IV (KMG-IV): sequencing the most valuable type-strain genomes for metagenomic binning, comparative biology and taxonomic classification.</title>
        <authorList>
            <person name="Goeker M."/>
        </authorList>
    </citation>
    <scope>NUCLEOTIDE SEQUENCE [LARGE SCALE GENOMIC DNA]</scope>
    <source>
        <strain evidence="11 12">DSM 28579</strain>
    </source>
</reference>
<keyword evidence="12" id="KW-1185">Reference proteome</keyword>
<dbReference type="OrthoDB" id="9801642at2"/>
<dbReference type="EC" id="2.4.1.182" evidence="2 10"/>
<gene>
    <name evidence="11" type="ORF">C7377_0948</name>
</gene>
<keyword evidence="4" id="KW-0444">Lipid biosynthesis</keyword>
<keyword evidence="7" id="KW-0808">Transferase</keyword>
<comment type="catalytic activity">
    <reaction evidence="9">
        <text>a lipid X + a UDP-2-N,3-O-bis[(3R)-3-hydroxyacyl]-alpha-D-glucosamine = a lipid A disaccharide + UDP + H(+)</text>
        <dbReference type="Rhea" id="RHEA:67828"/>
        <dbReference type="ChEBI" id="CHEBI:15378"/>
        <dbReference type="ChEBI" id="CHEBI:58223"/>
        <dbReference type="ChEBI" id="CHEBI:137748"/>
        <dbReference type="ChEBI" id="CHEBI:176338"/>
        <dbReference type="ChEBI" id="CHEBI:176343"/>
        <dbReference type="EC" id="2.4.1.182"/>
    </reaction>
</comment>
<comment type="caution">
    <text evidence="11">The sequence shown here is derived from an EMBL/GenBank/DDBJ whole genome shotgun (WGS) entry which is preliminary data.</text>
</comment>
<dbReference type="InterPro" id="IPR003835">
    <property type="entry name" value="Glyco_trans_19"/>
</dbReference>
<dbReference type="RefSeq" id="WP_116496146.1">
    <property type="nucleotide sequence ID" value="NZ_QENZ01000003.1"/>
</dbReference>
<accession>A0A7L4USE9</accession>
<dbReference type="SUPFAM" id="SSF53756">
    <property type="entry name" value="UDP-Glycosyltransferase/glycogen phosphorylase"/>
    <property type="match status" value="1"/>
</dbReference>
<dbReference type="PANTHER" id="PTHR30372">
    <property type="entry name" value="LIPID-A-DISACCHARIDE SYNTHASE"/>
    <property type="match status" value="1"/>
</dbReference>
<evidence type="ECO:0000313" key="11">
    <source>
        <dbReference type="EMBL" id="PVX52619.1"/>
    </source>
</evidence>
<dbReference type="NCBIfam" id="TIGR00215">
    <property type="entry name" value="lpxB"/>
    <property type="match status" value="1"/>
</dbReference>
<dbReference type="Proteomes" id="UP000251835">
    <property type="component" value="Unassembled WGS sequence"/>
</dbReference>
<evidence type="ECO:0000256" key="8">
    <source>
        <dbReference type="ARBA" id="ARBA00023098"/>
    </source>
</evidence>
<evidence type="ECO:0000256" key="6">
    <source>
        <dbReference type="ARBA" id="ARBA00022676"/>
    </source>
</evidence>
<evidence type="ECO:0000256" key="4">
    <source>
        <dbReference type="ARBA" id="ARBA00022516"/>
    </source>
</evidence>
<dbReference type="PANTHER" id="PTHR30372:SF4">
    <property type="entry name" value="LIPID-A-DISACCHARIDE SYNTHASE, MITOCHONDRIAL-RELATED"/>
    <property type="match status" value="1"/>
</dbReference>
<dbReference type="AlphaFoldDB" id="A0A7L4USE9"/>
<sequence length="374" mass="42730">MKYYIIAGEASGDLHASNLVKALNEKDANATFRGWGGDLMQAEGVQLVKHYKDTAYMGFLTVAMHLPAIARNIKQCKEDILRYEPDVLILVDYAGFNLRIAKFAKRHNLKVCYYIAPKVWAWKESRIKKLRRYVDYLYCILPFEEDYFRSHGIKTFYAGNPLLDAIASRPNKDETKGEFRDTFGLDKREIIALLPGSRKQEIDAMLPKMLQASKSFTNYQFILAGAPGLTDDFYEKYVKSYQVKIVRDVTYRLLSQSKGALVASGTATLETALLNVPQVVCYNAKGGKIAYAFGKWLIQTDYISLVNLILQKEAVKELIITYFTTENLIKELRKVLEGKERIKILEDYKILHEKMGKPGVSKRCATQLLKDIKK</sequence>
<keyword evidence="5" id="KW-0441">Lipid A biosynthesis</keyword>
<evidence type="ECO:0000256" key="9">
    <source>
        <dbReference type="ARBA" id="ARBA00048975"/>
    </source>
</evidence>
<keyword evidence="6" id="KW-0328">Glycosyltransferase</keyword>
<keyword evidence="8" id="KW-0443">Lipid metabolism</keyword>
<evidence type="ECO:0000256" key="3">
    <source>
        <dbReference type="ARBA" id="ARBA00020902"/>
    </source>
</evidence>
<dbReference type="GO" id="GO:0005543">
    <property type="term" value="F:phospholipid binding"/>
    <property type="evidence" value="ECO:0007669"/>
    <property type="project" value="TreeGrafter"/>
</dbReference>
<dbReference type="EMBL" id="QENZ01000003">
    <property type="protein sequence ID" value="PVX52619.1"/>
    <property type="molecule type" value="Genomic_DNA"/>
</dbReference>
<comment type="function">
    <text evidence="1">Condensation of UDP-2,3-diacylglucosamine and 2,3-diacylglucosamine-1-phosphate to form lipid A disaccharide, a precursor of lipid A, a phosphorylated glycolipid that anchors the lipopolysaccharide to the outer membrane of the cell.</text>
</comment>
<protein>
    <recommendedName>
        <fullName evidence="3 10">Lipid-A-disaccharide synthase</fullName>
        <ecNumber evidence="2 10">2.4.1.182</ecNumber>
    </recommendedName>
</protein>
<dbReference type="GO" id="GO:0016020">
    <property type="term" value="C:membrane"/>
    <property type="evidence" value="ECO:0007669"/>
    <property type="project" value="GOC"/>
</dbReference>
<evidence type="ECO:0000256" key="10">
    <source>
        <dbReference type="NCBIfam" id="TIGR00215"/>
    </source>
</evidence>
<evidence type="ECO:0000256" key="5">
    <source>
        <dbReference type="ARBA" id="ARBA00022556"/>
    </source>
</evidence>
<evidence type="ECO:0000313" key="12">
    <source>
        <dbReference type="Proteomes" id="UP000251835"/>
    </source>
</evidence>
<dbReference type="GO" id="GO:0009245">
    <property type="term" value="P:lipid A biosynthetic process"/>
    <property type="evidence" value="ECO:0007669"/>
    <property type="project" value="UniProtKB-UniRule"/>
</dbReference>